<dbReference type="Proteomes" id="UP000199411">
    <property type="component" value="Unassembled WGS sequence"/>
</dbReference>
<dbReference type="NCBIfam" id="TIGR01402">
    <property type="entry name" value="fliQ"/>
    <property type="match status" value="1"/>
</dbReference>
<evidence type="ECO:0000256" key="1">
    <source>
        <dbReference type="ARBA" id="ARBA00004651"/>
    </source>
</evidence>
<evidence type="ECO:0000256" key="8">
    <source>
        <dbReference type="ARBA" id="ARBA00023143"/>
    </source>
</evidence>
<evidence type="ECO:0000313" key="11">
    <source>
        <dbReference type="Proteomes" id="UP000199411"/>
    </source>
</evidence>
<dbReference type="PANTHER" id="PTHR34040:SF2">
    <property type="entry name" value="FLAGELLAR BIOSYNTHETIC PROTEIN FLIQ"/>
    <property type="match status" value="1"/>
</dbReference>
<keyword evidence="11" id="KW-1185">Reference proteome</keyword>
<keyword evidence="7 9" id="KW-0472">Membrane</keyword>
<dbReference type="RefSeq" id="WP_025392780.1">
    <property type="nucleotide sequence ID" value="NZ_FMYU01000007.1"/>
</dbReference>
<dbReference type="PIRSF" id="PIRSF004669">
    <property type="entry name" value="FliQ"/>
    <property type="match status" value="1"/>
</dbReference>
<keyword evidence="10" id="KW-0966">Cell projection</keyword>
<keyword evidence="6 9" id="KW-1133">Transmembrane helix</keyword>
<accession>A0A1G6NGM5</accession>
<dbReference type="InterPro" id="IPR006305">
    <property type="entry name" value="FliQ"/>
</dbReference>
<evidence type="ECO:0000313" key="10">
    <source>
        <dbReference type="EMBL" id="SDC66447.1"/>
    </source>
</evidence>
<keyword evidence="10" id="KW-0282">Flagellum</keyword>
<dbReference type="OrthoDB" id="9806440at2"/>
<evidence type="ECO:0000256" key="5">
    <source>
        <dbReference type="ARBA" id="ARBA00022692"/>
    </source>
</evidence>
<dbReference type="Pfam" id="PF01313">
    <property type="entry name" value="Bac_export_3"/>
    <property type="match status" value="1"/>
</dbReference>
<dbReference type="PANTHER" id="PTHR34040">
    <property type="entry name" value="FLAGELLAR BIOSYNTHETIC PROTEIN FLIQ"/>
    <property type="match status" value="1"/>
</dbReference>
<keyword evidence="4 9" id="KW-1003">Cell membrane</keyword>
<feature type="transmembrane region" description="Helical" evidence="9">
    <location>
        <begin position="51"/>
        <end position="70"/>
    </location>
</feature>
<dbReference type="GO" id="GO:0044780">
    <property type="term" value="P:bacterial-type flagellum assembly"/>
    <property type="evidence" value="ECO:0007669"/>
    <property type="project" value="InterPro"/>
</dbReference>
<dbReference type="GO" id="GO:0005886">
    <property type="term" value="C:plasma membrane"/>
    <property type="evidence" value="ECO:0007669"/>
    <property type="project" value="UniProtKB-SubCell"/>
</dbReference>
<feature type="transmembrane region" description="Helical" evidence="9">
    <location>
        <begin position="16"/>
        <end position="39"/>
    </location>
</feature>
<comment type="function">
    <text evidence="9">Role in flagellar biosynthesis.</text>
</comment>
<keyword evidence="10" id="KW-0969">Cilium</keyword>
<dbReference type="EMBL" id="FMYU01000007">
    <property type="protein sequence ID" value="SDC66447.1"/>
    <property type="molecule type" value="Genomic_DNA"/>
</dbReference>
<keyword evidence="5 9" id="KW-0812">Transmembrane</keyword>
<gene>
    <name evidence="9" type="primary">fliQ</name>
    <name evidence="10" type="ORF">SAMN05660835_01187</name>
</gene>
<protein>
    <recommendedName>
        <fullName evidence="3 9">Flagellar biosynthetic protein FliQ</fullName>
    </recommendedName>
</protein>
<evidence type="ECO:0000256" key="6">
    <source>
        <dbReference type="ARBA" id="ARBA00022989"/>
    </source>
</evidence>
<comment type="subcellular location">
    <subcellularLocation>
        <location evidence="1 9">Cell membrane</location>
        <topology evidence="1">Multi-pass membrane protein</topology>
    </subcellularLocation>
    <subcellularLocation>
        <location evidence="9">Bacterial flagellum basal body</location>
    </subcellularLocation>
</comment>
<sequence length="89" mass="9850">MDVATVVSIGRSAMQVALMLSLPILIVSLVAGLLVSIFQAITQIQEMTLTFIPKIIAVALTLLFLAPWMAKLLTNYTIELYQNIPNYIR</sequence>
<proteinExistence type="inferred from homology"/>
<dbReference type="GO" id="GO:0009425">
    <property type="term" value="C:bacterial-type flagellum basal body"/>
    <property type="evidence" value="ECO:0007669"/>
    <property type="project" value="UniProtKB-SubCell"/>
</dbReference>
<keyword evidence="8 9" id="KW-0975">Bacterial flagellum</keyword>
<reference evidence="11" key="1">
    <citation type="submission" date="2016-10" db="EMBL/GenBank/DDBJ databases">
        <authorList>
            <person name="Varghese N."/>
            <person name="Submissions S."/>
        </authorList>
    </citation>
    <scope>NUCLEOTIDE SEQUENCE [LARGE SCALE GENOMIC DNA]</scope>
    <source>
        <strain evidence="11">DSM 8415</strain>
    </source>
</reference>
<organism evidence="10 11">
    <name type="scientific">Desulfurella multipotens</name>
    <dbReference type="NCBI Taxonomy" id="79269"/>
    <lineage>
        <taxon>Bacteria</taxon>
        <taxon>Pseudomonadati</taxon>
        <taxon>Campylobacterota</taxon>
        <taxon>Desulfurellia</taxon>
        <taxon>Desulfurellales</taxon>
        <taxon>Desulfurellaceae</taxon>
        <taxon>Desulfurella</taxon>
    </lineage>
</organism>
<evidence type="ECO:0000256" key="9">
    <source>
        <dbReference type="RuleBase" id="RU364090"/>
    </source>
</evidence>
<dbReference type="InterPro" id="IPR002191">
    <property type="entry name" value="Bac_export_3"/>
</dbReference>
<evidence type="ECO:0000256" key="7">
    <source>
        <dbReference type="ARBA" id="ARBA00023136"/>
    </source>
</evidence>
<evidence type="ECO:0000256" key="3">
    <source>
        <dbReference type="ARBA" id="ARBA00021718"/>
    </source>
</evidence>
<dbReference type="AlphaFoldDB" id="A0A1G6NGM5"/>
<evidence type="ECO:0000256" key="2">
    <source>
        <dbReference type="ARBA" id="ARBA00006156"/>
    </source>
</evidence>
<name>A0A1G6NGM5_9BACT</name>
<evidence type="ECO:0000256" key="4">
    <source>
        <dbReference type="ARBA" id="ARBA00022475"/>
    </source>
</evidence>
<dbReference type="PRINTS" id="PR00952">
    <property type="entry name" value="TYPE3IMQPROT"/>
</dbReference>
<comment type="similarity">
    <text evidence="2 9">Belongs to the FliQ/MopD/SpaQ family.</text>
</comment>
<dbReference type="GO" id="GO:0009306">
    <property type="term" value="P:protein secretion"/>
    <property type="evidence" value="ECO:0007669"/>
    <property type="project" value="InterPro"/>
</dbReference>